<name>A0A841U5K7_9BACL</name>
<dbReference type="PANTHER" id="PTHR43649">
    <property type="entry name" value="ARABINOSE-BINDING PROTEIN-RELATED"/>
    <property type="match status" value="1"/>
</dbReference>
<dbReference type="AlphaFoldDB" id="A0A841U5K7"/>
<dbReference type="PANTHER" id="PTHR43649:SF12">
    <property type="entry name" value="DIACETYLCHITOBIOSE BINDING PROTEIN DASA"/>
    <property type="match status" value="1"/>
</dbReference>
<evidence type="ECO:0000313" key="1">
    <source>
        <dbReference type="EMBL" id="MBB6694902.1"/>
    </source>
</evidence>
<keyword evidence="2" id="KW-1185">Reference proteome</keyword>
<accession>A0A841U5K7</accession>
<dbReference type="CDD" id="cd13585">
    <property type="entry name" value="PBP2_TMBP_like"/>
    <property type="match status" value="1"/>
</dbReference>
<dbReference type="EMBL" id="JACJVR010000106">
    <property type="protein sequence ID" value="MBB6694902.1"/>
    <property type="molecule type" value="Genomic_DNA"/>
</dbReference>
<dbReference type="RefSeq" id="WP_185138860.1">
    <property type="nucleotide sequence ID" value="NZ_BORM01000024.1"/>
</dbReference>
<organism evidence="1 2">
    <name type="scientific">Cohnella xylanilytica</name>
    <dbReference type="NCBI Taxonomy" id="557555"/>
    <lineage>
        <taxon>Bacteria</taxon>
        <taxon>Bacillati</taxon>
        <taxon>Bacillota</taxon>
        <taxon>Bacilli</taxon>
        <taxon>Bacillales</taxon>
        <taxon>Paenibacillaceae</taxon>
        <taxon>Cohnella</taxon>
    </lineage>
</organism>
<evidence type="ECO:0000313" key="2">
    <source>
        <dbReference type="Proteomes" id="UP000553776"/>
    </source>
</evidence>
<protein>
    <submittedName>
        <fullName evidence="1">Sugar ABC transporter substrate-binding protein</fullName>
    </submittedName>
</protein>
<comment type="caution">
    <text evidence="1">The sequence shown here is derived from an EMBL/GenBank/DDBJ whole genome shotgun (WGS) entry which is preliminary data.</text>
</comment>
<dbReference type="InterPro" id="IPR050490">
    <property type="entry name" value="Bact_solute-bd_prot1"/>
</dbReference>
<sequence>MLRKPISIALAFALLLGGILTGLRWEAGRSASSPKETYRDKVTLRFTYWGSLEEQRAIEDALAGFMREYPWIAVEASQLPNSDYNTKMLAMSASNEEPDIAYMTTELGEAFARQGKFLNLFDYLNRDPELKRQDFLDYLWYKSDPEYAWGISTAAECYGLFYRRDLLAEAGVSPPPARAEEAWTWERFVDAAKRLTLDSEGRNAYDPAFDKDRIVRYGVMFETWPEPLNNFIFGNGGDWVSPDGSRFTLHEPAAAEAIQRLADLVNVHHVAPSAYDSKSLPSIHIALQAGLAAMIVDGQWINLDLGKANVDYDIGALPKLKKSVTVALSGATVLFASSRHPDEAWLLYKWLSDPSKAIHLYADGLWMPVLKKWYTDPSLVDRWVNANRAAHPPGFKDAMLRQLLERGVPGVGYYLRNQMDIYPEVTEALLPVWQGEKTASDALRELAALVEERYPQK</sequence>
<dbReference type="SUPFAM" id="SSF53850">
    <property type="entry name" value="Periplasmic binding protein-like II"/>
    <property type="match status" value="1"/>
</dbReference>
<proteinExistence type="predicted"/>
<dbReference type="InterPro" id="IPR006059">
    <property type="entry name" value="SBP"/>
</dbReference>
<dbReference type="Proteomes" id="UP000553776">
    <property type="component" value="Unassembled WGS sequence"/>
</dbReference>
<dbReference type="Gene3D" id="3.40.190.10">
    <property type="entry name" value="Periplasmic binding protein-like II"/>
    <property type="match status" value="1"/>
</dbReference>
<gene>
    <name evidence="1" type="ORF">H7B90_26245</name>
</gene>
<reference evidence="1 2" key="1">
    <citation type="submission" date="2020-08" db="EMBL/GenBank/DDBJ databases">
        <title>Cohnella phylogeny.</title>
        <authorList>
            <person name="Dunlap C."/>
        </authorList>
    </citation>
    <scope>NUCLEOTIDE SEQUENCE [LARGE SCALE GENOMIC DNA]</scope>
    <source>
        <strain evidence="1 2">DSM 25239</strain>
    </source>
</reference>
<dbReference type="Pfam" id="PF01547">
    <property type="entry name" value="SBP_bac_1"/>
    <property type="match status" value="1"/>
</dbReference>